<dbReference type="Proteomes" id="UP000198582">
    <property type="component" value="Unassembled WGS sequence"/>
</dbReference>
<keyword evidence="2" id="KW-1185">Reference proteome</keyword>
<evidence type="ECO:0000313" key="1">
    <source>
        <dbReference type="EMBL" id="SEO97827.1"/>
    </source>
</evidence>
<gene>
    <name evidence="1" type="ORF">SAMN04489732_10356</name>
</gene>
<organism evidence="1 2">
    <name type="scientific">Amycolatopsis saalfeldensis</name>
    <dbReference type="NCBI Taxonomy" id="394193"/>
    <lineage>
        <taxon>Bacteria</taxon>
        <taxon>Bacillati</taxon>
        <taxon>Actinomycetota</taxon>
        <taxon>Actinomycetes</taxon>
        <taxon>Pseudonocardiales</taxon>
        <taxon>Pseudonocardiaceae</taxon>
        <taxon>Amycolatopsis</taxon>
    </lineage>
</organism>
<dbReference type="EMBL" id="FOEF01000003">
    <property type="protein sequence ID" value="SEO97827.1"/>
    <property type="molecule type" value="Genomic_DNA"/>
</dbReference>
<dbReference type="STRING" id="394193.SAMN04489732_10356"/>
<accession>A0A1H8U430</accession>
<evidence type="ECO:0000313" key="2">
    <source>
        <dbReference type="Proteomes" id="UP000198582"/>
    </source>
</evidence>
<proteinExistence type="predicted"/>
<reference evidence="1 2" key="1">
    <citation type="submission" date="2016-10" db="EMBL/GenBank/DDBJ databases">
        <authorList>
            <person name="de Groot N.N."/>
        </authorList>
    </citation>
    <scope>NUCLEOTIDE SEQUENCE [LARGE SCALE GENOMIC DNA]</scope>
    <source>
        <strain evidence="1 2">DSM 44993</strain>
    </source>
</reference>
<dbReference type="AlphaFoldDB" id="A0A1H8U430"/>
<protein>
    <submittedName>
        <fullName evidence="1">Uncharacterized protein</fullName>
    </submittedName>
</protein>
<name>A0A1H8U430_9PSEU</name>
<sequence length="121" mass="13183">MTVGPDRRRDTLTVLAGHRGSGALDTAQANLVPAGGQAVAQVDRAPQVRTFPDNYFRDVNTSVNQQLSEMRRGKINDASGTAFTVVTTSSRRVRTRLRSTTPAVGQGPWQVSRVFRQCSQP</sequence>